<dbReference type="EMBL" id="MU117962">
    <property type="protein sequence ID" value="KAF9653923.1"/>
    <property type="molecule type" value="Genomic_DNA"/>
</dbReference>
<name>A0ACB6ZWQ9_THEGA</name>
<keyword evidence="2" id="KW-1185">Reference proteome</keyword>
<evidence type="ECO:0000313" key="2">
    <source>
        <dbReference type="Proteomes" id="UP000886501"/>
    </source>
</evidence>
<sequence length="594" mass="63259">MAHYNVFVQDSSPLLIYSPPGAWIDTPLVFNDSPSLAYHATHIQGAMAKLDFVGTGVRVFSATVPPPGSYEVYVDDKKLSERVDSSSRPDSQLLLGSITGLKMAPHTVTVVNSGVTGDVLDIERVEVESALTSGGSSLSTATFDDTIDEIRWGPGWVSAVGWSTFYNGTIHYTDQPDAKMSFSFEGDAIAIYGTTGTEMGNYVVTLDGQSRPFNGGSDGSVRIPRDKTTLYLANGLSAGRHELSITANPSSLGLPRVFNVDSIRVLSGDSSSGPIILPPGSSKPGTSSTLPLPASSGLSYTSVISSTVFSTSTPLPTSISSTLSPSLMPSSLSTSPTLLPTAQFASSQSNHVLRAASNDFKVLTDKGVISSTIASGIIAGIGLIFFALFIWKRKTLNPPPCIDLEKASKLDGKGRTMEPGEQSPELPIQPADKTSPSPEEADNPFVDFAPYAQYRESLAGRTRHSRNGSNASSTTANDSMHDSYRETLQKRAPLTSSVLSTDSTCRDSVSDSGSEDRGCTGLRSRGNSIESTSSVYSDGSQYSQTSERIFINDVRMPPQFSTPRRPPSVAMPSRPNRTSPPRPPRVRDSLALPF</sequence>
<protein>
    <submittedName>
        <fullName evidence="1">Uncharacterized protein</fullName>
    </submittedName>
</protein>
<evidence type="ECO:0000313" key="1">
    <source>
        <dbReference type="EMBL" id="KAF9653923.1"/>
    </source>
</evidence>
<organism evidence="1 2">
    <name type="scientific">Thelephora ganbajun</name>
    <name type="common">Ganba fungus</name>
    <dbReference type="NCBI Taxonomy" id="370292"/>
    <lineage>
        <taxon>Eukaryota</taxon>
        <taxon>Fungi</taxon>
        <taxon>Dikarya</taxon>
        <taxon>Basidiomycota</taxon>
        <taxon>Agaricomycotina</taxon>
        <taxon>Agaricomycetes</taxon>
        <taxon>Thelephorales</taxon>
        <taxon>Thelephoraceae</taxon>
        <taxon>Thelephora</taxon>
    </lineage>
</organism>
<accession>A0ACB6ZWQ9</accession>
<dbReference type="Proteomes" id="UP000886501">
    <property type="component" value="Unassembled WGS sequence"/>
</dbReference>
<reference evidence="1" key="1">
    <citation type="submission" date="2019-10" db="EMBL/GenBank/DDBJ databases">
        <authorList>
            <consortium name="DOE Joint Genome Institute"/>
            <person name="Kuo A."/>
            <person name="Miyauchi S."/>
            <person name="Kiss E."/>
            <person name="Drula E."/>
            <person name="Kohler A."/>
            <person name="Sanchez-Garcia M."/>
            <person name="Andreopoulos B."/>
            <person name="Barry K.W."/>
            <person name="Bonito G."/>
            <person name="Buee M."/>
            <person name="Carver A."/>
            <person name="Chen C."/>
            <person name="Cichocki N."/>
            <person name="Clum A."/>
            <person name="Culley D."/>
            <person name="Crous P.W."/>
            <person name="Fauchery L."/>
            <person name="Girlanda M."/>
            <person name="Hayes R."/>
            <person name="Keri Z."/>
            <person name="Labutti K."/>
            <person name="Lipzen A."/>
            <person name="Lombard V."/>
            <person name="Magnuson J."/>
            <person name="Maillard F."/>
            <person name="Morin E."/>
            <person name="Murat C."/>
            <person name="Nolan M."/>
            <person name="Ohm R."/>
            <person name="Pangilinan J."/>
            <person name="Pereira M."/>
            <person name="Perotto S."/>
            <person name="Peter M."/>
            <person name="Riley R."/>
            <person name="Sitrit Y."/>
            <person name="Stielow B."/>
            <person name="Szollosi G."/>
            <person name="Zifcakova L."/>
            <person name="Stursova M."/>
            <person name="Spatafora J.W."/>
            <person name="Tedersoo L."/>
            <person name="Vaario L.-M."/>
            <person name="Yamada A."/>
            <person name="Yan M."/>
            <person name="Wang P."/>
            <person name="Xu J."/>
            <person name="Bruns T."/>
            <person name="Baldrian P."/>
            <person name="Vilgalys R."/>
            <person name="Henrissat B."/>
            <person name="Grigoriev I.V."/>
            <person name="Hibbett D."/>
            <person name="Nagy L.G."/>
            <person name="Martin F.M."/>
        </authorList>
    </citation>
    <scope>NUCLEOTIDE SEQUENCE</scope>
    <source>
        <strain evidence="1">P2</strain>
    </source>
</reference>
<comment type="caution">
    <text evidence="1">The sequence shown here is derived from an EMBL/GenBank/DDBJ whole genome shotgun (WGS) entry which is preliminary data.</text>
</comment>
<reference evidence="1" key="2">
    <citation type="journal article" date="2020" name="Nat. Commun.">
        <title>Large-scale genome sequencing of mycorrhizal fungi provides insights into the early evolution of symbiotic traits.</title>
        <authorList>
            <person name="Miyauchi S."/>
            <person name="Kiss E."/>
            <person name="Kuo A."/>
            <person name="Drula E."/>
            <person name="Kohler A."/>
            <person name="Sanchez-Garcia M."/>
            <person name="Morin E."/>
            <person name="Andreopoulos B."/>
            <person name="Barry K.W."/>
            <person name="Bonito G."/>
            <person name="Buee M."/>
            <person name="Carver A."/>
            <person name="Chen C."/>
            <person name="Cichocki N."/>
            <person name="Clum A."/>
            <person name="Culley D."/>
            <person name="Crous P.W."/>
            <person name="Fauchery L."/>
            <person name="Girlanda M."/>
            <person name="Hayes R.D."/>
            <person name="Keri Z."/>
            <person name="LaButti K."/>
            <person name="Lipzen A."/>
            <person name="Lombard V."/>
            <person name="Magnuson J."/>
            <person name="Maillard F."/>
            <person name="Murat C."/>
            <person name="Nolan M."/>
            <person name="Ohm R.A."/>
            <person name="Pangilinan J."/>
            <person name="Pereira M.F."/>
            <person name="Perotto S."/>
            <person name="Peter M."/>
            <person name="Pfister S."/>
            <person name="Riley R."/>
            <person name="Sitrit Y."/>
            <person name="Stielow J.B."/>
            <person name="Szollosi G."/>
            <person name="Zifcakova L."/>
            <person name="Stursova M."/>
            <person name="Spatafora J.W."/>
            <person name="Tedersoo L."/>
            <person name="Vaario L.M."/>
            <person name="Yamada A."/>
            <person name="Yan M."/>
            <person name="Wang P."/>
            <person name="Xu J."/>
            <person name="Bruns T."/>
            <person name="Baldrian P."/>
            <person name="Vilgalys R."/>
            <person name="Dunand C."/>
            <person name="Henrissat B."/>
            <person name="Grigoriev I.V."/>
            <person name="Hibbett D."/>
            <person name="Nagy L.G."/>
            <person name="Martin F.M."/>
        </authorList>
    </citation>
    <scope>NUCLEOTIDE SEQUENCE</scope>
    <source>
        <strain evidence="1">P2</strain>
    </source>
</reference>
<proteinExistence type="predicted"/>
<gene>
    <name evidence="1" type="ORF">BDM02DRAFT_3182363</name>
</gene>